<evidence type="ECO:0008006" key="4">
    <source>
        <dbReference type="Google" id="ProtNLM"/>
    </source>
</evidence>
<proteinExistence type="predicted"/>
<dbReference type="AlphaFoldDB" id="A0A137P8F6"/>
<dbReference type="InterPro" id="IPR002347">
    <property type="entry name" value="SDR_fam"/>
</dbReference>
<feature type="non-terminal residue" evidence="2">
    <location>
        <position position="118"/>
    </location>
</feature>
<gene>
    <name evidence="2" type="ORF">CONCODRAFT_6074</name>
</gene>
<accession>A0A137P8F6</accession>
<dbReference type="SUPFAM" id="SSF51735">
    <property type="entry name" value="NAD(P)-binding Rossmann-fold domains"/>
    <property type="match status" value="1"/>
</dbReference>
<organism evidence="2 3">
    <name type="scientific">Conidiobolus coronatus (strain ATCC 28846 / CBS 209.66 / NRRL 28638)</name>
    <name type="common">Delacroixia coronata</name>
    <dbReference type="NCBI Taxonomy" id="796925"/>
    <lineage>
        <taxon>Eukaryota</taxon>
        <taxon>Fungi</taxon>
        <taxon>Fungi incertae sedis</taxon>
        <taxon>Zoopagomycota</taxon>
        <taxon>Entomophthoromycotina</taxon>
        <taxon>Entomophthoromycetes</taxon>
        <taxon>Entomophthorales</taxon>
        <taxon>Ancylistaceae</taxon>
        <taxon>Conidiobolus</taxon>
    </lineage>
</organism>
<sequence length="118" mass="13520">METPPPIRVKDSSLQQSIYNLVFKLKLNIILNILIFSTLEVCFNLYYKLLGYYSNPDHYLTSLVNYHKRICNDKKVAIITGANSGIGYLTTDYLYRAGYLVILACRSEAKAEEAMKQI</sequence>
<protein>
    <recommendedName>
        <fullName evidence="4">NAD(P)-binding protein</fullName>
    </recommendedName>
</protein>
<keyword evidence="3" id="KW-1185">Reference proteome</keyword>
<dbReference type="STRING" id="796925.A0A137P8F6"/>
<dbReference type="GO" id="GO:0016491">
    <property type="term" value="F:oxidoreductase activity"/>
    <property type="evidence" value="ECO:0007669"/>
    <property type="project" value="UniProtKB-KW"/>
</dbReference>
<dbReference type="PANTHER" id="PTHR43157">
    <property type="entry name" value="PHOSPHATIDYLINOSITOL-GLYCAN BIOSYNTHESIS CLASS F PROTEIN-RELATED"/>
    <property type="match status" value="1"/>
</dbReference>
<evidence type="ECO:0000313" key="3">
    <source>
        <dbReference type="Proteomes" id="UP000070444"/>
    </source>
</evidence>
<dbReference type="Pfam" id="PF00106">
    <property type="entry name" value="adh_short"/>
    <property type="match status" value="1"/>
</dbReference>
<dbReference type="OrthoDB" id="542013at2759"/>
<name>A0A137P8F6_CONC2</name>
<reference evidence="2 3" key="1">
    <citation type="journal article" date="2015" name="Genome Biol. Evol.">
        <title>Phylogenomic analyses indicate that early fungi evolved digesting cell walls of algal ancestors of land plants.</title>
        <authorList>
            <person name="Chang Y."/>
            <person name="Wang S."/>
            <person name="Sekimoto S."/>
            <person name="Aerts A.L."/>
            <person name="Choi C."/>
            <person name="Clum A."/>
            <person name="LaButti K.M."/>
            <person name="Lindquist E.A."/>
            <person name="Yee Ngan C."/>
            <person name="Ohm R.A."/>
            <person name="Salamov A.A."/>
            <person name="Grigoriev I.V."/>
            <person name="Spatafora J.W."/>
            <person name="Berbee M.L."/>
        </authorList>
    </citation>
    <scope>NUCLEOTIDE SEQUENCE [LARGE SCALE GENOMIC DNA]</scope>
    <source>
        <strain evidence="2 3">NRRL 28638</strain>
    </source>
</reference>
<dbReference type="EMBL" id="KQ964479">
    <property type="protein sequence ID" value="KXN71259.1"/>
    <property type="molecule type" value="Genomic_DNA"/>
</dbReference>
<evidence type="ECO:0000313" key="2">
    <source>
        <dbReference type="EMBL" id="KXN71259.1"/>
    </source>
</evidence>
<dbReference type="Gene3D" id="3.40.50.720">
    <property type="entry name" value="NAD(P)-binding Rossmann-like Domain"/>
    <property type="match status" value="1"/>
</dbReference>
<evidence type="ECO:0000256" key="1">
    <source>
        <dbReference type="ARBA" id="ARBA00023002"/>
    </source>
</evidence>
<dbReference type="InterPro" id="IPR036291">
    <property type="entry name" value="NAD(P)-bd_dom_sf"/>
</dbReference>
<dbReference type="PANTHER" id="PTHR43157:SF31">
    <property type="entry name" value="PHOSPHATIDYLINOSITOL-GLYCAN BIOSYNTHESIS CLASS F PROTEIN"/>
    <property type="match status" value="1"/>
</dbReference>
<keyword evidence="1" id="KW-0560">Oxidoreductase</keyword>
<dbReference type="Proteomes" id="UP000070444">
    <property type="component" value="Unassembled WGS sequence"/>
</dbReference>